<gene>
    <name evidence="2" type="ORF">GKD79_16545</name>
</gene>
<accession>A0A6G2A4R9</accession>
<feature type="chain" id="PRO_5026028621" evidence="1">
    <location>
        <begin position="35"/>
        <end position="156"/>
    </location>
</feature>
<dbReference type="AlphaFoldDB" id="A0A6G2A4R9"/>
<evidence type="ECO:0000313" key="2">
    <source>
        <dbReference type="EMBL" id="MSC70448.1"/>
    </source>
</evidence>
<organism evidence="2">
    <name type="scientific">Faecalibacterium prausnitzii</name>
    <dbReference type="NCBI Taxonomy" id="853"/>
    <lineage>
        <taxon>Bacteria</taxon>
        <taxon>Bacillati</taxon>
        <taxon>Bacillota</taxon>
        <taxon>Clostridia</taxon>
        <taxon>Eubacteriales</taxon>
        <taxon>Oscillospiraceae</taxon>
        <taxon>Faecalibacterium</taxon>
    </lineage>
</organism>
<keyword evidence="1" id="KW-0732">Signal</keyword>
<feature type="non-terminal residue" evidence="2">
    <location>
        <position position="156"/>
    </location>
</feature>
<protein>
    <submittedName>
        <fullName evidence="2">Uncharacterized protein</fullName>
    </submittedName>
</protein>
<evidence type="ECO:0000256" key="1">
    <source>
        <dbReference type="SAM" id="SignalP"/>
    </source>
</evidence>
<comment type="caution">
    <text evidence="2">The sequence shown here is derived from an EMBL/GenBank/DDBJ whole genome shotgun (WGS) entry which is preliminary data.</text>
</comment>
<dbReference type="RefSeq" id="WP_154253027.1">
    <property type="nucleotide sequence ID" value="NZ_WKQG01000056.1"/>
</dbReference>
<dbReference type="EMBL" id="WKQG01000056">
    <property type="protein sequence ID" value="MSC70448.1"/>
    <property type="molecule type" value="Genomic_DNA"/>
</dbReference>
<reference evidence="2" key="1">
    <citation type="journal article" date="2019" name="Nat. Med.">
        <title>A library of human gut bacterial isolates paired with longitudinal multiomics data enables mechanistic microbiome research.</title>
        <authorList>
            <person name="Poyet M."/>
            <person name="Groussin M."/>
            <person name="Gibbons S.M."/>
            <person name="Avila-Pacheco J."/>
            <person name="Jiang X."/>
            <person name="Kearney S.M."/>
            <person name="Perrotta A.R."/>
            <person name="Berdy B."/>
            <person name="Zhao S."/>
            <person name="Lieberman T.D."/>
            <person name="Swanson P.K."/>
            <person name="Smith M."/>
            <person name="Roesemann S."/>
            <person name="Alexander J.E."/>
            <person name="Rich S.A."/>
            <person name="Livny J."/>
            <person name="Vlamakis H."/>
            <person name="Clish C."/>
            <person name="Bullock K."/>
            <person name="Deik A."/>
            <person name="Scott J."/>
            <person name="Pierce K.A."/>
            <person name="Xavier R.J."/>
            <person name="Alm E.J."/>
        </authorList>
    </citation>
    <scope>NUCLEOTIDE SEQUENCE</scope>
    <source>
        <strain evidence="2">BIOML-B7</strain>
    </source>
</reference>
<name>A0A6G2A4R9_9FIRM</name>
<sequence length="156" mass="17009">MEHIITRRRGFRKLLAFLLCMASILGLLPAQAFAMSVGQTASSWLGDQYVGSDGNHYRAPAPYTYLAYHTDGTIDVHTSSGGNAYRHYMLTDSDGISHQVYCVESGIPYHTSENTYVSESGTNSQYLNLLPAEARRGITLTAIYGWKPGAALPVSG</sequence>
<proteinExistence type="predicted"/>
<feature type="signal peptide" evidence="1">
    <location>
        <begin position="1"/>
        <end position="34"/>
    </location>
</feature>